<name>A0A6G0WZ11_9STRA</name>
<accession>A0A6G0WZ11</accession>
<proteinExistence type="predicted"/>
<dbReference type="EMBL" id="VJMJ01000128">
    <property type="protein sequence ID" value="KAF0732828.1"/>
    <property type="molecule type" value="Genomic_DNA"/>
</dbReference>
<organism evidence="1 2">
    <name type="scientific">Aphanomyces euteiches</name>
    <dbReference type="NCBI Taxonomy" id="100861"/>
    <lineage>
        <taxon>Eukaryota</taxon>
        <taxon>Sar</taxon>
        <taxon>Stramenopiles</taxon>
        <taxon>Oomycota</taxon>
        <taxon>Saprolegniomycetes</taxon>
        <taxon>Saprolegniales</taxon>
        <taxon>Verrucalvaceae</taxon>
        <taxon>Aphanomyces</taxon>
    </lineage>
</organism>
<dbReference type="AlphaFoldDB" id="A0A6G0WZ11"/>
<comment type="caution">
    <text evidence="1">The sequence shown here is derived from an EMBL/GenBank/DDBJ whole genome shotgun (WGS) entry which is preliminary data.</text>
</comment>
<gene>
    <name evidence="1" type="ORF">Ae201684_010157</name>
</gene>
<dbReference type="Proteomes" id="UP000481153">
    <property type="component" value="Unassembled WGS sequence"/>
</dbReference>
<sequence>MKMSDDNSSTLGEFVRPIPRAQSFGESHDLVRHDASMPRTASLSDLRVRGAIFRRGPIEYNGCGAFLGTTNPGTKKDVRCGNCGDYDHITIDCVLLGDEGENDQPSLTYLQKELHRSHVLREGLDERVSPTTIGRKVVPAAIPERSPLQ</sequence>
<evidence type="ECO:0000313" key="2">
    <source>
        <dbReference type="Proteomes" id="UP000481153"/>
    </source>
</evidence>
<dbReference type="VEuPathDB" id="FungiDB:AeMF1_001351"/>
<reference evidence="1 2" key="1">
    <citation type="submission" date="2019-07" db="EMBL/GenBank/DDBJ databases">
        <title>Genomics analysis of Aphanomyces spp. identifies a new class of oomycete effector associated with host adaptation.</title>
        <authorList>
            <person name="Gaulin E."/>
        </authorList>
    </citation>
    <scope>NUCLEOTIDE SEQUENCE [LARGE SCALE GENOMIC DNA]</scope>
    <source>
        <strain evidence="1 2">ATCC 201684</strain>
    </source>
</reference>
<keyword evidence="2" id="KW-1185">Reference proteome</keyword>
<protein>
    <submittedName>
        <fullName evidence="1">Uncharacterized protein</fullName>
    </submittedName>
</protein>
<evidence type="ECO:0000313" key="1">
    <source>
        <dbReference type="EMBL" id="KAF0732828.1"/>
    </source>
</evidence>